<accession>A0A2T1EHH5</accession>
<protein>
    <submittedName>
        <fullName evidence="5">NADP-dependent succinic semialdehyde dehydrogenase</fullName>
    </submittedName>
</protein>
<evidence type="ECO:0000256" key="2">
    <source>
        <dbReference type="ARBA" id="ARBA00022857"/>
    </source>
</evidence>
<evidence type="ECO:0000313" key="6">
    <source>
        <dbReference type="Proteomes" id="UP000239576"/>
    </source>
</evidence>
<dbReference type="CDD" id="cd07100">
    <property type="entry name" value="ALDH_SSADH1_GabD1"/>
    <property type="match status" value="1"/>
</dbReference>
<reference evidence="6" key="1">
    <citation type="submission" date="2018-02" db="EMBL/GenBank/DDBJ databases">
        <authorList>
            <person name="Moore K."/>
            <person name="Momper L."/>
        </authorList>
    </citation>
    <scope>NUCLEOTIDE SEQUENCE [LARGE SCALE GENOMIC DNA]</scope>
    <source>
        <strain evidence="6">ULC18</strain>
    </source>
</reference>
<dbReference type="AlphaFoldDB" id="A0A2T1EHH5"/>
<reference evidence="5 6" key="2">
    <citation type="submission" date="2018-03" db="EMBL/GenBank/DDBJ databases">
        <title>The ancient ancestry and fast evolution of plastids.</title>
        <authorList>
            <person name="Moore K.R."/>
            <person name="Magnabosco C."/>
            <person name="Momper L."/>
            <person name="Gold D.A."/>
            <person name="Bosak T."/>
            <person name="Fournier G.P."/>
        </authorList>
    </citation>
    <scope>NUCLEOTIDE SEQUENCE [LARGE SCALE GENOMIC DNA]</scope>
    <source>
        <strain evidence="5 6">ULC18</strain>
    </source>
</reference>
<evidence type="ECO:0000256" key="3">
    <source>
        <dbReference type="ARBA" id="ARBA00023002"/>
    </source>
</evidence>
<dbReference type="Pfam" id="PF00171">
    <property type="entry name" value="Aldedh"/>
    <property type="match status" value="1"/>
</dbReference>
<dbReference type="InterPro" id="IPR016161">
    <property type="entry name" value="Ald_DH/histidinol_DH"/>
</dbReference>
<dbReference type="RefSeq" id="WP_106255401.1">
    <property type="nucleotide sequence ID" value="NZ_CAWNSW010000017.1"/>
</dbReference>
<organism evidence="5 6">
    <name type="scientific">Stenomitos frigidus ULC18</name>
    <dbReference type="NCBI Taxonomy" id="2107698"/>
    <lineage>
        <taxon>Bacteria</taxon>
        <taxon>Bacillati</taxon>
        <taxon>Cyanobacteriota</taxon>
        <taxon>Cyanophyceae</taxon>
        <taxon>Leptolyngbyales</taxon>
        <taxon>Leptolyngbyaceae</taxon>
        <taxon>Stenomitos</taxon>
    </lineage>
</organism>
<dbReference type="FunFam" id="3.40.309.10:FF:000010">
    <property type="entry name" value="Gamma-aminobutyraldehyde dehydrogenase"/>
    <property type="match status" value="1"/>
</dbReference>
<dbReference type="Gene3D" id="3.40.309.10">
    <property type="entry name" value="Aldehyde Dehydrogenase, Chain A, domain 2"/>
    <property type="match status" value="1"/>
</dbReference>
<evidence type="ECO:0000313" key="5">
    <source>
        <dbReference type="EMBL" id="PSB32189.1"/>
    </source>
</evidence>
<dbReference type="InterPro" id="IPR016163">
    <property type="entry name" value="Ald_DH_C"/>
</dbReference>
<dbReference type="GO" id="GO:0004030">
    <property type="term" value="F:aldehyde dehydrogenase [NAD(P)+] activity"/>
    <property type="evidence" value="ECO:0007669"/>
    <property type="project" value="InterPro"/>
</dbReference>
<dbReference type="FunFam" id="3.40.605.10:FF:000012">
    <property type="entry name" value="NAD-dependent succinate-semialdehyde dehydrogenase"/>
    <property type="match status" value="1"/>
</dbReference>
<dbReference type="PANTHER" id="PTHR43217">
    <property type="entry name" value="SUCCINATE SEMIALDEHYDE DEHYDROGENASE [NAD(P)+] SAD"/>
    <property type="match status" value="1"/>
</dbReference>
<comment type="similarity">
    <text evidence="1">Belongs to the aldehyde dehydrogenase family.</text>
</comment>
<proteinExistence type="inferred from homology"/>
<dbReference type="InterPro" id="IPR044148">
    <property type="entry name" value="ALDH_GabD1-like"/>
</dbReference>
<dbReference type="GO" id="GO:0004777">
    <property type="term" value="F:succinate-semialdehyde dehydrogenase (NAD+) activity"/>
    <property type="evidence" value="ECO:0007669"/>
    <property type="project" value="TreeGrafter"/>
</dbReference>
<feature type="domain" description="Aldehyde dehydrogenase" evidence="4">
    <location>
        <begin position="3"/>
        <end position="451"/>
    </location>
</feature>
<dbReference type="EMBL" id="PVWK01000029">
    <property type="protein sequence ID" value="PSB32189.1"/>
    <property type="molecule type" value="Genomic_DNA"/>
</dbReference>
<dbReference type="OrthoDB" id="548310at2"/>
<comment type="caution">
    <text evidence="5">The sequence shown here is derived from an EMBL/GenBank/DDBJ whole genome shotgun (WGS) entry which is preliminary data.</text>
</comment>
<dbReference type="Gene3D" id="3.40.605.10">
    <property type="entry name" value="Aldehyde Dehydrogenase, Chain A, domain 1"/>
    <property type="match status" value="1"/>
</dbReference>
<gene>
    <name evidence="5" type="ORF">C7B82_06000</name>
</gene>
<dbReference type="InterPro" id="IPR016162">
    <property type="entry name" value="Ald_DH_N"/>
</dbReference>
<keyword evidence="2" id="KW-0521">NADP</keyword>
<evidence type="ECO:0000256" key="1">
    <source>
        <dbReference type="ARBA" id="ARBA00009986"/>
    </source>
</evidence>
<dbReference type="SUPFAM" id="SSF53720">
    <property type="entry name" value="ALDH-like"/>
    <property type="match status" value="1"/>
</dbReference>
<keyword evidence="6" id="KW-1185">Reference proteome</keyword>
<keyword evidence="3" id="KW-0560">Oxidoreductase</keyword>
<dbReference type="Proteomes" id="UP000239576">
    <property type="component" value="Unassembled WGS sequence"/>
</dbReference>
<evidence type="ECO:0000259" key="4">
    <source>
        <dbReference type="Pfam" id="PF00171"/>
    </source>
</evidence>
<name>A0A2T1EHH5_9CYAN</name>
<dbReference type="InterPro" id="IPR047110">
    <property type="entry name" value="GABD/Sad-like"/>
</dbReference>
<dbReference type="PANTHER" id="PTHR43217:SF1">
    <property type="entry name" value="SUCCINATE SEMIALDEHYDE DEHYDROGENASE [NAD(P)+] SAD"/>
    <property type="match status" value="1"/>
</dbReference>
<sequence length="454" mass="48554">MGIATINPTTGETIKTFDALTAIEIEHKLALAQQTFEAYRNTTLKRRSQWLTAAAVILELEKAAFGKIMTLEMGKPLKAAIGEVEKCATVCRFYADHAAAFLADVSVPTDASKSFVSYQPIGAVLAVMPWNFPFWQVFRFAAPALMAGNVGLLKHASNVPQSALAIESILQRAGFPEGAFQTLLIGSDQVAAVVTDDRVKAATLTGSESAGASLAATAGKQIKKVVLELGGSDPFIVLPSADLETAIATAVTARMINNGQSCIAAKRFIVADAIYDEFEKRLLEKYQTLKVGDPMLTDTDIGPLATPGILQDLEQQVQTAIQQGAQVLIGGKPLDGTGNFYPPTILTQVPIDSSTAQEELFGPVAMLFRVANIDDAIRLANSTPFGLGASAWTTDQAEQDRLAHELEAGSVFINSMVKSDPRLPFGGIKRSGFGRELGVQGIHEFVNIKTVWVQ</sequence>
<dbReference type="InterPro" id="IPR015590">
    <property type="entry name" value="Aldehyde_DH_dom"/>
</dbReference>